<protein>
    <submittedName>
        <fullName evidence="4">Porin family protein</fullName>
    </submittedName>
</protein>
<dbReference type="AlphaFoldDB" id="A0A9Q3YNM5"/>
<comment type="caution">
    <text evidence="4">The sequence shown here is derived from an EMBL/GenBank/DDBJ whole genome shotgun (WGS) entry which is preliminary data.</text>
</comment>
<reference evidence="4" key="1">
    <citation type="submission" date="2021-10" db="EMBL/GenBank/DDBJ databases">
        <title>The diversity and Nitrogen Metabolism of Culturable Nitrate-Utilizing Bacteria Within the Oxygen Minimum Zone of the Changjiang (Yangtze River)Estuary.</title>
        <authorList>
            <person name="Zhang D."/>
            <person name="Zheng J."/>
            <person name="Liu S."/>
            <person name="He W."/>
        </authorList>
    </citation>
    <scope>NUCLEOTIDE SEQUENCE</scope>
    <source>
        <strain evidence="4">FXH-223</strain>
    </source>
</reference>
<evidence type="ECO:0000313" key="4">
    <source>
        <dbReference type="EMBL" id="MCC4310004.1"/>
    </source>
</evidence>
<name>A0A9Q3YNM5_9GAMM</name>
<dbReference type="Gene3D" id="2.40.160.20">
    <property type="match status" value="1"/>
</dbReference>
<dbReference type="EMBL" id="JAJGNA010000026">
    <property type="protein sequence ID" value="MCC4310004.1"/>
    <property type="molecule type" value="Genomic_DNA"/>
</dbReference>
<organism evidence="4 5">
    <name type="scientific">Alloalcanivorax marinus</name>
    <dbReference type="NCBI Taxonomy" id="1177169"/>
    <lineage>
        <taxon>Bacteria</taxon>
        <taxon>Pseudomonadati</taxon>
        <taxon>Pseudomonadota</taxon>
        <taxon>Gammaproteobacteria</taxon>
        <taxon>Oceanospirillales</taxon>
        <taxon>Alcanivoracaceae</taxon>
        <taxon>Alloalcanivorax</taxon>
    </lineage>
</organism>
<dbReference type="Proteomes" id="UP001108027">
    <property type="component" value="Unassembled WGS sequence"/>
</dbReference>
<evidence type="ECO:0000256" key="2">
    <source>
        <dbReference type="SAM" id="SignalP"/>
    </source>
</evidence>
<dbReference type="SUPFAM" id="SSF56925">
    <property type="entry name" value="OMPA-like"/>
    <property type="match status" value="1"/>
</dbReference>
<gene>
    <name evidence="4" type="ORF">LL252_15630</name>
</gene>
<feature type="signal peptide" evidence="2">
    <location>
        <begin position="1"/>
        <end position="22"/>
    </location>
</feature>
<accession>A0A9Q3YNM5</accession>
<feature type="chain" id="PRO_5040246764" evidence="2">
    <location>
        <begin position="23"/>
        <end position="198"/>
    </location>
</feature>
<keyword evidence="5" id="KW-1185">Reference proteome</keyword>
<evidence type="ECO:0000313" key="5">
    <source>
        <dbReference type="Proteomes" id="UP001108027"/>
    </source>
</evidence>
<dbReference type="RefSeq" id="WP_204430050.1">
    <property type="nucleotide sequence ID" value="NZ_JADDOL010000015.1"/>
</dbReference>
<feature type="domain" description="Outer membrane protein beta-barrel" evidence="3">
    <location>
        <begin position="6"/>
        <end position="198"/>
    </location>
</feature>
<dbReference type="InterPro" id="IPR027385">
    <property type="entry name" value="Beta-barrel_OMP"/>
</dbReference>
<proteinExistence type="predicted"/>
<evidence type="ECO:0000259" key="3">
    <source>
        <dbReference type="Pfam" id="PF13505"/>
    </source>
</evidence>
<dbReference type="Pfam" id="PF13505">
    <property type="entry name" value="OMP_b-brl"/>
    <property type="match status" value="1"/>
</dbReference>
<sequence length="198" mass="21223">MKKSLLLATTAALAFSPLAVQADTGFLVGASVARDQSNADDFFEDAVNNVADADSADAEMGGDVYVGLAANEIFTFRFGYRKFGDAEADVLGGIGKFEVETDGFYVAADAMFPLTPSFYVGGTLGIQDADITFRVRGPGGSDSMDDDARDFFYGLRAAWLLSEQAGVTASYSRYAFEADDVSEDLEYDSLAVGLEYRF</sequence>
<dbReference type="InterPro" id="IPR011250">
    <property type="entry name" value="OMP/PagP_B-barrel"/>
</dbReference>
<evidence type="ECO:0000256" key="1">
    <source>
        <dbReference type="ARBA" id="ARBA00022729"/>
    </source>
</evidence>
<keyword evidence="1 2" id="KW-0732">Signal</keyword>